<feature type="region of interest" description="Disordered" evidence="1">
    <location>
        <begin position="1"/>
        <end position="94"/>
    </location>
</feature>
<accession>A0ABQ8M2S7</accession>
<evidence type="ECO:0000313" key="2">
    <source>
        <dbReference type="EMBL" id="KAI2657202.1"/>
    </source>
</evidence>
<evidence type="ECO:0000313" key="3">
    <source>
        <dbReference type="Proteomes" id="UP000830375"/>
    </source>
</evidence>
<gene>
    <name evidence="2" type="ORF">H4Q32_021302</name>
</gene>
<feature type="compositionally biased region" description="Basic residues" evidence="1">
    <location>
        <begin position="38"/>
        <end position="54"/>
    </location>
</feature>
<protein>
    <submittedName>
        <fullName evidence="2">Protocadherin Fat 3</fullName>
    </submittedName>
</protein>
<keyword evidence="3" id="KW-1185">Reference proteome</keyword>
<dbReference type="Proteomes" id="UP000830375">
    <property type="component" value="Unassembled WGS sequence"/>
</dbReference>
<organism evidence="2 3">
    <name type="scientific">Labeo rohita</name>
    <name type="common">Indian major carp</name>
    <name type="synonym">Cyprinus rohita</name>
    <dbReference type="NCBI Taxonomy" id="84645"/>
    <lineage>
        <taxon>Eukaryota</taxon>
        <taxon>Metazoa</taxon>
        <taxon>Chordata</taxon>
        <taxon>Craniata</taxon>
        <taxon>Vertebrata</taxon>
        <taxon>Euteleostomi</taxon>
        <taxon>Actinopterygii</taxon>
        <taxon>Neopterygii</taxon>
        <taxon>Teleostei</taxon>
        <taxon>Ostariophysi</taxon>
        <taxon>Cypriniformes</taxon>
        <taxon>Cyprinidae</taxon>
        <taxon>Labeoninae</taxon>
        <taxon>Labeonini</taxon>
        <taxon>Labeo</taxon>
    </lineage>
</organism>
<sequence>MSQRQTSLSEDDFDSPPAGPRTVPFPHVAPSEPQAPSRGRRSARTPMRHPRRRGLPLPPPARTPADSPASSYGSGKHQPQLNPPGSACSPSDRLAASFANPSTAASLFLLEAYSPSAWPHRLLDSAPLPATFNSELTAQASAWPHWPPFIAPPPVPITSGLAAQASAGPHLLSNTAPPPASFKSSFITSASFLSSPKDYSIPKTCHSYSFELGKMQRSSWPSQRKSHSLITKVNASLKCKK</sequence>
<name>A0ABQ8M2S7_LABRO</name>
<comment type="caution">
    <text evidence="2">The sequence shown here is derived from an EMBL/GenBank/DDBJ whole genome shotgun (WGS) entry which is preliminary data.</text>
</comment>
<reference evidence="2 3" key="1">
    <citation type="submission" date="2022-01" db="EMBL/GenBank/DDBJ databases">
        <title>A high-quality chromosome-level genome assembly of rohu carp, Labeo rohita.</title>
        <authorList>
            <person name="Arick M.A. II"/>
            <person name="Hsu C.-Y."/>
            <person name="Magbanua Z."/>
            <person name="Pechanova O."/>
            <person name="Grover C."/>
            <person name="Miller E."/>
            <person name="Thrash A."/>
            <person name="Ezzel L."/>
            <person name="Alam S."/>
            <person name="Benzie J."/>
            <person name="Hamilton M."/>
            <person name="Karsi A."/>
            <person name="Lawrence M.L."/>
            <person name="Peterson D.G."/>
        </authorList>
    </citation>
    <scope>NUCLEOTIDE SEQUENCE [LARGE SCALE GENOMIC DNA]</scope>
    <source>
        <strain evidence="3">BAU-BD-2019</strain>
        <tissue evidence="2">Blood</tissue>
    </source>
</reference>
<proteinExistence type="predicted"/>
<dbReference type="EMBL" id="JACTAM010000014">
    <property type="protein sequence ID" value="KAI2657202.1"/>
    <property type="molecule type" value="Genomic_DNA"/>
</dbReference>
<evidence type="ECO:0000256" key="1">
    <source>
        <dbReference type="SAM" id="MobiDB-lite"/>
    </source>
</evidence>